<proteinExistence type="predicted"/>
<sequence>MSNLILPPEVFNIVISQLKYDLTSLKAASLTCKQWCYFARPFLYKSVAISIRQAPPFPDSVIASVLGVLDLPKYNPKYTTHLTLKSSPHILLTFSPSLSLGLPLDQFTNLHTLTLSRIHLGQLQAIPQPNTFSRRITTLRIHRPYYAIAHDVIKFILAFTSLRCLSLHPVKESLPVSYERQFIGPSTPTLLPPIQCVNARLDLSPGFPIALLNNLSTKQSVKRLSLVTSLANDREWMRLSDILKRVGKPIQIWDFGLKWKDNLPFTQSLNTLSFDNLTSTQSLTLSLLDFSTTHKHALSYVFIHHIFGGFISPSLSFWNLRRLKLSFEPPSTSRRHIKHTLAIKEGHETDWADSGVLDLERTDIQNVCGWSVKDKDKAFQHIDSSIRNVWSLCDSKLSGSLEAFPSMNEVVVEVRGLERAKFVGNWDGLTAQELDPEFEMQVGELEVLVTSLFPRCIERGIAVRVKMGALARVSGIWEDHECEG</sequence>
<reference evidence="1 2" key="1">
    <citation type="journal article" date="2019" name="Nat. Ecol. Evol.">
        <title>Megaphylogeny resolves global patterns of mushroom evolution.</title>
        <authorList>
            <person name="Varga T."/>
            <person name="Krizsan K."/>
            <person name="Foldi C."/>
            <person name="Dima B."/>
            <person name="Sanchez-Garcia M."/>
            <person name="Sanchez-Ramirez S."/>
            <person name="Szollosi G.J."/>
            <person name="Szarkandi J.G."/>
            <person name="Papp V."/>
            <person name="Albert L."/>
            <person name="Andreopoulos W."/>
            <person name="Angelini C."/>
            <person name="Antonin V."/>
            <person name="Barry K.W."/>
            <person name="Bougher N.L."/>
            <person name="Buchanan P."/>
            <person name="Buyck B."/>
            <person name="Bense V."/>
            <person name="Catcheside P."/>
            <person name="Chovatia M."/>
            <person name="Cooper J."/>
            <person name="Damon W."/>
            <person name="Desjardin D."/>
            <person name="Finy P."/>
            <person name="Geml J."/>
            <person name="Haridas S."/>
            <person name="Hughes K."/>
            <person name="Justo A."/>
            <person name="Karasinski D."/>
            <person name="Kautmanova I."/>
            <person name="Kiss B."/>
            <person name="Kocsube S."/>
            <person name="Kotiranta H."/>
            <person name="LaButti K.M."/>
            <person name="Lechner B.E."/>
            <person name="Liimatainen K."/>
            <person name="Lipzen A."/>
            <person name="Lukacs Z."/>
            <person name="Mihaltcheva S."/>
            <person name="Morgado L.N."/>
            <person name="Niskanen T."/>
            <person name="Noordeloos M.E."/>
            <person name="Ohm R.A."/>
            <person name="Ortiz-Santana B."/>
            <person name="Ovrebo C."/>
            <person name="Racz N."/>
            <person name="Riley R."/>
            <person name="Savchenko A."/>
            <person name="Shiryaev A."/>
            <person name="Soop K."/>
            <person name="Spirin V."/>
            <person name="Szebenyi C."/>
            <person name="Tomsovsky M."/>
            <person name="Tulloss R.E."/>
            <person name="Uehling J."/>
            <person name="Grigoriev I.V."/>
            <person name="Vagvolgyi C."/>
            <person name="Papp T."/>
            <person name="Martin F.M."/>
            <person name="Miettinen O."/>
            <person name="Hibbett D.S."/>
            <person name="Nagy L.G."/>
        </authorList>
    </citation>
    <scope>NUCLEOTIDE SEQUENCE [LARGE SCALE GENOMIC DNA]</scope>
    <source>
        <strain evidence="1 2">NL-1719</strain>
    </source>
</reference>
<gene>
    <name evidence="1" type="ORF">BDN72DRAFT_850988</name>
</gene>
<protein>
    <submittedName>
        <fullName evidence="1">Uncharacterized protein</fullName>
    </submittedName>
</protein>
<keyword evidence="2" id="KW-1185">Reference proteome</keyword>
<dbReference type="Proteomes" id="UP000308600">
    <property type="component" value="Unassembled WGS sequence"/>
</dbReference>
<evidence type="ECO:0000313" key="1">
    <source>
        <dbReference type="EMBL" id="TFK59895.1"/>
    </source>
</evidence>
<name>A0ACD3A2I3_9AGAR</name>
<evidence type="ECO:0000313" key="2">
    <source>
        <dbReference type="Proteomes" id="UP000308600"/>
    </source>
</evidence>
<dbReference type="EMBL" id="ML208870">
    <property type="protein sequence ID" value="TFK59895.1"/>
    <property type="molecule type" value="Genomic_DNA"/>
</dbReference>
<accession>A0ACD3A2I3</accession>
<organism evidence="1 2">
    <name type="scientific">Pluteus cervinus</name>
    <dbReference type="NCBI Taxonomy" id="181527"/>
    <lineage>
        <taxon>Eukaryota</taxon>
        <taxon>Fungi</taxon>
        <taxon>Dikarya</taxon>
        <taxon>Basidiomycota</taxon>
        <taxon>Agaricomycotina</taxon>
        <taxon>Agaricomycetes</taxon>
        <taxon>Agaricomycetidae</taxon>
        <taxon>Agaricales</taxon>
        <taxon>Pluteineae</taxon>
        <taxon>Pluteaceae</taxon>
        <taxon>Pluteus</taxon>
    </lineage>
</organism>